<dbReference type="Gene3D" id="1.10.10.350">
    <property type="match status" value="1"/>
</dbReference>
<dbReference type="GO" id="GO:0005524">
    <property type="term" value="F:ATP binding"/>
    <property type="evidence" value="ECO:0007669"/>
    <property type="project" value="UniProtKB-UniRule"/>
</dbReference>
<evidence type="ECO:0000256" key="7">
    <source>
        <dbReference type="HAMAP-Rule" id="MF_00022"/>
    </source>
</evidence>
<dbReference type="CDD" id="cd00808">
    <property type="entry name" value="GluRS_core"/>
    <property type="match status" value="1"/>
</dbReference>
<dbReference type="InterPro" id="IPR004527">
    <property type="entry name" value="Glu-tRNA-ligase_bac/mito"/>
</dbReference>
<dbReference type="GO" id="GO:0004818">
    <property type="term" value="F:glutamate-tRNA ligase activity"/>
    <property type="evidence" value="ECO:0007669"/>
    <property type="project" value="UniProtKB-UniRule"/>
</dbReference>
<dbReference type="PANTHER" id="PTHR43311:SF2">
    <property type="entry name" value="GLUTAMATE--TRNA LIGASE, MITOCHONDRIAL-RELATED"/>
    <property type="match status" value="1"/>
</dbReference>
<keyword evidence="7" id="KW-0963">Cytoplasm</keyword>
<protein>
    <recommendedName>
        <fullName evidence="7">Glutamate--tRNA ligase</fullName>
        <ecNumber evidence="7">6.1.1.17</ecNumber>
    </recommendedName>
    <alternativeName>
        <fullName evidence="7">Glutamyl-tRNA synthetase</fullName>
        <shortName evidence="7">GluRS</shortName>
    </alternativeName>
</protein>
<keyword evidence="5 7" id="KW-0648">Protein biosynthesis</keyword>
<comment type="subunit">
    <text evidence="7">Monomer.</text>
</comment>
<dbReference type="Pfam" id="PF00749">
    <property type="entry name" value="tRNA-synt_1c"/>
    <property type="match status" value="2"/>
</dbReference>
<evidence type="ECO:0000313" key="10">
    <source>
        <dbReference type="EMBL" id="OGF93298.1"/>
    </source>
</evidence>
<dbReference type="PRINTS" id="PR00987">
    <property type="entry name" value="TRNASYNTHGLU"/>
</dbReference>
<dbReference type="PANTHER" id="PTHR43311">
    <property type="entry name" value="GLUTAMATE--TRNA LIGASE"/>
    <property type="match status" value="1"/>
</dbReference>
<sequence>MQKIRTRLAPSPTGLLHVGNARAGIFNYLFAKKSGGEFILRIEDTDLERSRKEYEDDAKEALLWLGLSWDSFYRQSDRKEIYAEYIEKMLENGSAYVSKEVEGNSKEVIRFKNKGGPVKFDDIIRGQVEVDTEDLGDFVIAKDTQTPLYHLAAVLDDALMEISHVIRGEDHISNTPRQILIQQALGCPTPKYAHLPLILGEDRSKLSKRHGAEALSEYKKLGYPPEAMFNFLALLGWHPEDDREILSKEELVSEFSFARVQKGGAIFDKRKLDWISRGYIKKLSEGEIIENVAQFVPKEWEGGKMGKAAKLFRDRISKFSDFKEEAKFIFEPKDYEAGLLIWKNASKEDTKKHLEKVCELISSGGDIMVYAQKEGRGEVLWPLRVSLSGLKNSPGPLEIIEVLGSEESLNRIRHAISKL</sequence>
<evidence type="ECO:0000313" key="11">
    <source>
        <dbReference type="Proteomes" id="UP000178894"/>
    </source>
</evidence>
<dbReference type="GO" id="GO:0006424">
    <property type="term" value="P:glutamyl-tRNA aminoacylation"/>
    <property type="evidence" value="ECO:0007669"/>
    <property type="project" value="UniProtKB-UniRule"/>
</dbReference>
<keyword evidence="4 7" id="KW-0067">ATP-binding</keyword>
<dbReference type="InterPro" id="IPR045462">
    <property type="entry name" value="aa-tRNA-synth_I_cd-bd"/>
</dbReference>
<evidence type="ECO:0000256" key="3">
    <source>
        <dbReference type="ARBA" id="ARBA00022741"/>
    </source>
</evidence>
<dbReference type="InterPro" id="IPR049940">
    <property type="entry name" value="GluQ/Sye"/>
</dbReference>
<dbReference type="InterPro" id="IPR014729">
    <property type="entry name" value="Rossmann-like_a/b/a_fold"/>
</dbReference>
<evidence type="ECO:0000259" key="8">
    <source>
        <dbReference type="Pfam" id="PF00749"/>
    </source>
</evidence>
<dbReference type="SUPFAM" id="SSF48163">
    <property type="entry name" value="An anticodon-binding domain of class I aminoacyl-tRNA synthetases"/>
    <property type="match status" value="1"/>
</dbReference>
<keyword evidence="2 7" id="KW-0436">Ligase</keyword>
<feature type="domain" description="Glutamyl/glutaminyl-tRNA synthetase class Ib catalytic" evidence="8">
    <location>
        <begin position="101"/>
        <end position="274"/>
    </location>
</feature>
<dbReference type="InterPro" id="IPR020058">
    <property type="entry name" value="Glu/Gln-tRNA-synth_Ib_cat-dom"/>
</dbReference>
<comment type="function">
    <text evidence="7">Catalyzes the attachment of glutamate to tRNA(Glu) in a two-step reaction: glutamate is first activated by ATP to form Glu-AMP and then transferred to the acceptor end of tRNA(Glu).</text>
</comment>
<name>A0A1F5XZH3_9BACT</name>
<dbReference type="InterPro" id="IPR033910">
    <property type="entry name" value="GluRS_core"/>
</dbReference>
<dbReference type="STRING" id="1798364.A3G54_02260"/>
<comment type="caution">
    <text evidence="7">Lacks conserved residue(s) required for the propagation of feature annotation.</text>
</comment>
<evidence type="ECO:0000256" key="1">
    <source>
        <dbReference type="ARBA" id="ARBA00007894"/>
    </source>
</evidence>
<evidence type="ECO:0000256" key="6">
    <source>
        <dbReference type="ARBA" id="ARBA00023146"/>
    </source>
</evidence>
<dbReference type="EMBL" id="MFIQ01000024">
    <property type="protein sequence ID" value="OGF93298.1"/>
    <property type="molecule type" value="Genomic_DNA"/>
</dbReference>
<feature type="domain" description="Glutamyl/glutaminyl-tRNA synthetase class Ib catalytic" evidence="8">
    <location>
        <begin position="3"/>
        <end position="100"/>
    </location>
</feature>
<dbReference type="Gene3D" id="3.40.50.620">
    <property type="entry name" value="HUPs"/>
    <property type="match status" value="2"/>
</dbReference>
<dbReference type="Proteomes" id="UP000178894">
    <property type="component" value="Unassembled WGS sequence"/>
</dbReference>
<reference evidence="10 11" key="1">
    <citation type="journal article" date="2016" name="Nat. Commun.">
        <title>Thousands of microbial genomes shed light on interconnected biogeochemical processes in an aquifer system.</title>
        <authorList>
            <person name="Anantharaman K."/>
            <person name="Brown C.T."/>
            <person name="Hug L.A."/>
            <person name="Sharon I."/>
            <person name="Castelle C.J."/>
            <person name="Probst A.J."/>
            <person name="Thomas B.C."/>
            <person name="Singh A."/>
            <person name="Wilkins M.J."/>
            <person name="Karaoz U."/>
            <person name="Brodie E.L."/>
            <person name="Williams K.H."/>
            <person name="Hubbard S.S."/>
            <person name="Banfield J.F."/>
        </authorList>
    </citation>
    <scope>NUCLEOTIDE SEQUENCE [LARGE SCALE GENOMIC DNA]</scope>
</reference>
<organism evidence="10 11">
    <name type="scientific">Candidatus Giovannonibacteria bacterium RIFCSPLOWO2_12_FULL_44_15</name>
    <dbReference type="NCBI Taxonomy" id="1798364"/>
    <lineage>
        <taxon>Bacteria</taxon>
        <taxon>Candidatus Giovannoniibacteriota</taxon>
    </lineage>
</organism>
<evidence type="ECO:0000256" key="5">
    <source>
        <dbReference type="ARBA" id="ARBA00022917"/>
    </source>
</evidence>
<evidence type="ECO:0000256" key="4">
    <source>
        <dbReference type="ARBA" id="ARBA00022840"/>
    </source>
</evidence>
<feature type="short sequence motif" description="'KMSKS' region" evidence="7">
    <location>
        <begin position="205"/>
        <end position="209"/>
    </location>
</feature>
<dbReference type="InterPro" id="IPR020751">
    <property type="entry name" value="aa-tRNA-synth_I_codon-bd_sub2"/>
</dbReference>
<feature type="short sequence motif" description="'HIGH' region" evidence="7">
    <location>
        <begin position="10"/>
        <end position="20"/>
    </location>
</feature>
<evidence type="ECO:0000259" key="9">
    <source>
        <dbReference type="Pfam" id="PF19269"/>
    </source>
</evidence>
<dbReference type="HAMAP" id="MF_00022">
    <property type="entry name" value="Glu_tRNA_synth_type1"/>
    <property type="match status" value="1"/>
</dbReference>
<feature type="binding site" evidence="7">
    <location>
        <position position="208"/>
    </location>
    <ligand>
        <name>ATP</name>
        <dbReference type="ChEBI" id="CHEBI:30616"/>
    </ligand>
</feature>
<dbReference type="EC" id="6.1.1.17" evidence="7"/>
<dbReference type="GO" id="GO:0008270">
    <property type="term" value="F:zinc ion binding"/>
    <property type="evidence" value="ECO:0007669"/>
    <property type="project" value="InterPro"/>
</dbReference>
<keyword evidence="3 7" id="KW-0547">Nucleotide-binding</keyword>
<comment type="caution">
    <text evidence="10">The sequence shown here is derived from an EMBL/GenBank/DDBJ whole genome shotgun (WGS) entry which is preliminary data.</text>
</comment>
<comment type="subcellular location">
    <subcellularLocation>
        <location evidence="7">Cytoplasm</location>
    </subcellularLocation>
</comment>
<evidence type="ECO:0000256" key="2">
    <source>
        <dbReference type="ARBA" id="ARBA00022598"/>
    </source>
</evidence>
<gene>
    <name evidence="7" type="primary">gltX</name>
    <name evidence="10" type="ORF">A3G54_02260</name>
</gene>
<proteinExistence type="inferred from homology"/>
<dbReference type="Pfam" id="PF19269">
    <property type="entry name" value="Anticodon_2"/>
    <property type="match status" value="1"/>
</dbReference>
<dbReference type="InterPro" id="IPR000924">
    <property type="entry name" value="Glu/Gln-tRNA-synth"/>
</dbReference>
<comment type="catalytic activity">
    <reaction evidence="7">
        <text>tRNA(Glu) + L-glutamate + ATP = L-glutamyl-tRNA(Glu) + AMP + diphosphate</text>
        <dbReference type="Rhea" id="RHEA:23540"/>
        <dbReference type="Rhea" id="RHEA-COMP:9663"/>
        <dbReference type="Rhea" id="RHEA-COMP:9680"/>
        <dbReference type="ChEBI" id="CHEBI:29985"/>
        <dbReference type="ChEBI" id="CHEBI:30616"/>
        <dbReference type="ChEBI" id="CHEBI:33019"/>
        <dbReference type="ChEBI" id="CHEBI:78442"/>
        <dbReference type="ChEBI" id="CHEBI:78520"/>
        <dbReference type="ChEBI" id="CHEBI:456215"/>
        <dbReference type="EC" id="6.1.1.17"/>
    </reaction>
</comment>
<dbReference type="SUPFAM" id="SSF52374">
    <property type="entry name" value="Nucleotidylyl transferase"/>
    <property type="match status" value="1"/>
</dbReference>
<dbReference type="GO" id="GO:0000049">
    <property type="term" value="F:tRNA binding"/>
    <property type="evidence" value="ECO:0007669"/>
    <property type="project" value="InterPro"/>
</dbReference>
<dbReference type="AlphaFoldDB" id="A0A1F5XZH3"/>
<dbReference type="InterPro" id="IPR001412">
    <property type="entry name" value="aa-tRNA-synth_I_CS"/>
</dbReference>
<dbReference type="GO" id="GO:0005829">
    <property type="term" value="C:cytosol"/>
    <property type="evidence" value="ECO:0007669"/>
    <property type="project" value="TreeGrafter"/>
</dbReference>
<keyword evidence="6 7" id="KW-0030">Aminoacyl-tRNA synthetase</keyword>
<dbReference type="InterPro" id="IPR008925">
    <property type="entry name" value="aa_tRNA-synth_I_cd-bd_sf"/>
</dbReference>
<accession>A0A1F5XZH3</accession>
<comment type="similarity">
    <text evidence="1 7">Belongs to the class-I aminoacyl-tRNA synthetase family. Glutamate--tRNA ligase type 1 subfamily.</text>
</comment>
<feature type="domain" description="Aminoacyl-tRNA synthetase class I anticodon-binding" evidence="9">
    <location>
        <begin position="289"/>
        <end position="416"/>
    </location>
</feature>
<dbReference type="PROSITE" id="PS00178">
    <property type="entry name" value="AA_TRNA_LIGASE_I"/>
    <property type="match status" value="1"/>
</dbReference>